<keyword evidence="1" id="KW-0597">Phosphoprotein</keyword>
<dbReference type="EMBL" id="CAEZXM010000167">
    <property type="protein sequence ID" value="CAB4695529.1"/>
    <property type="molecule type" value="Genomic_DNA"/>
</dbReference>
<feature type="domain" description="HTH luxR-type" evidence="5">
    <location>
        <begin position="150"/>
        <end position="215"/>
    </location>
</feature>
<dbReference type="InterPro" id="IPR058245">
    <property type="entry name" value="NreC/VraR/RcsB-like_REC"/>
</dbReference>
<dbReference type="PANTHER" id="PTHR43214">
    <property type="entry name" value="TWO-COMPONENT RESPONSE REGULATOR"/>
    <property type="match status" value="1"/>
</dbReference>
<dbReference type="GO" id="GO:0000160">
    <property type="term" value="P:phosphorelay signal transduction system"/>
    <property type="evidence" value="ECO:0007669"/>
    <property type="project" value="InterPro"/>
</dbReference>
<protein>
    <submittedName>
        <fullName evidence="7">Unannotated protein</fullName>
    </submittedName>
</protein>
<keyword evidence="4" id="KW-0804">Transcription</keyword>
<dbReference type="SMART" id="SM00448">
    <property type="entry name" value="REC"/>
    <property type="match status" value="1"/>
</dbReference>
<evidence type="ECO:0000256" key="2">
    <source>
        <dbReference type="ARBA" id="ARBA00023015"/>
    </source>
</evidence>
<dbReference type="AlphaFoldDB" id="A0A6J6P9Q9"/>
<dbReference type="GO" id="GO:0003677">
    <property type="term" value="F:DNA binding"/>
    <property type="evidence" value="ECO:0007669"/>
    <property type="project" value="UniProtKB-KW"/>
</dbReference>
<dbReference type="CDD" id="cd17535">
    <property type="entry name" value="REC_NarL-like"/>
    <property type="match status" value="1"/>
</dbReference>
<gene>
    <name evidence="7" type="ORF">UFOPK2366_00982</name>
</gene>
<dbReference type="PROSITE" id="PS50043">
    <property type="entry name" value="HTH_LUXR_2"/>
    <property type="match status" value="1"/>
</dbReference>
<dbReference type="InterPro" id="IPR039420">
    <property type="entry name" value="WalR-like"/>
</dbReference>
<evidence type="ECO:0000313" key="7">
    <source>
        <dbReference type="EMBL" id="CAB4695529.1"/>
    </source>
</evidence>
<keyword evidence="3" id="KW-0238">DNA-binding</keyword>
<dbReference type="InterPro" id="IPR000792">
    <property type="entry name" value="Tscrpt_reg_LuxR_C"/>
</dbReference>
<evidence type="ECO:0000259" key="5">
    <source>
        <dbReference type="PROSITE" id="PS50043"/>
    </source>
</evidence>
<accession>A0A6J6P9Q9</accession>
<feature type="domain" description="Response regulatory" evidence="6">
    <location>
        <begin position="5"/>
        <end position="126"/>
    </location>
</feature>
<dbReference type="SUPFAM" id="SSF46894">
    <property type="entry name" value="C-terminal effector domain of the bipartite response regulators"/>
    <property type="match status" value="1"/>
</dbReference>
<dbReference type="PROSITE" id="PS50110">
    <property type="entry name" value="RESPONSE_REGULATORY"/>
    <property type="match status" value="1"/>
</dbReference>
<dbReference type="SUPFAM" id="SSF52172">
    <property type="entry name" value="CheY-like"/>
    <property type="match status" value="1"/>
</dbReference>
<dbReference type="Pfam" id="PF00072">
    <property type="entry name" value="Response_reg"/>
    <property type="match status" value="1"/>
</dbReference>
<dbReference type="PRINTS" id="PR00038">
    <property type="entry name" value="HTHLUXR"/>
</dbReference>
<keyword evidence="2" id="KW-0805">Transcription regulation</keyword>
<reference evidence="7" key="1">
    <citation type="submission" date="2020-05" db="EMBL/GenBank/DDBJ databases">
        <authorList>
            <person name="Chiriac C."/>
            <person name="Salcher M."/>
            <person name="Ghai R."/>
            <person name="Kavagutti S V."/>
        </authorList>
    </citation>
    <scope>NUCLEOTIDE SEQUENCE</scope>
</reference>
<dbReference type="PANTHER" id="PTHR43214:SF24">
    <property type="entry name" value="TRANSCRIPTIONAL REGULATORY PROTEIN NARL-RELATED"/>
    <property type="match status" value="1"/>
</dbReference>
<dbReference type="CDD" id="cd06170">
    <property type="entry name" value="LuxR_C_like"/>
    <property type="match status" value="1"/>
</dbReference>
<dbReference type="InterPro" id="IPR001789">
    <property type="entry name" value="Sig_transdc_resp-reg_receiver"/>
</dbReference>
<dbReference type="InterPro" id="IPR011006">
    <property type="entry name" value="CheY-like_superfamily"/>
</dbReference>
<evidence type="ECO:0000256" key="4">
    <source>
        <dbReference type="ARBA" id="ARBA00023163"/>
    </source>
</evidence>
<proteinExistence type="predicted"/>
<dbReference type="GO" id="GO:0006355">
    <property type="term" value="P:regulation of DNA-templated transcription"/>
    <property type="evidence" value="ECO:0007669"/>
    <property type="project" value="InterPro"/>
</dbReference>
<dbReference type="Gene3D" id="3.40.50.2300">
    <property type="match status" value="1"/>
</dbReference>
<dbReference type="Pfam" id="PF00196">
    <property type="entry name" value="GerE"/>
    <property type="match status" value="1"/>
</dbReference>
<evidence type="ECO:0000256" key="1">
    <source>
        <dbReference type="ARBA" id="ARBA00022553"/>
    </source>
</evidence>
<dbReference type="InterPro" id="IPR016032">
    <property type="entry name" value="Sig_transdc_resp-reg_C-effctor"/>
</dbReference>
<name>A0A6J6P9Q9_9ZZZZ</name>
<dbReference type="SMART" id="SM00421">
    <property type="entry name" value="HTH_LUXR"/>
    <property type="match status" value="1"/>
</dbReference>
<evidence type="ECO:0000259" key="6">
    <source>
        <dbReference type="PROSITE" id="PS50110"/>
    </source>
</evidence>
<organism evidence="7">
    <name type="scientific">freshwater metagenome</name>
    <dbReference type="NCBI Taxonomy" id="449393"/>
    <lineage>
        <taxon>unclassified sequences</taxon>
        <taxon>metagenomes</taxon>
        <taxon>ecological metagenomes</taxon>
    </lineage>
</organism>
<evidence type="ECO:0000256" key="3">
    <source>
        <dbReference type="ARBA" id="ARBA00023125"/>
    </source>
</evidence>
<sequence>MSATRIVIADDSVLVRAGVEALLGMEPGHEIVGVAGSLPELIEIVDQVSPDLVITDVRMPPTSVDEGIEAANRFRTSHPDVGVLVLSQFADPAYLRRLVDGGSGRRGYLLKDNLATPGELVTAIDLIHRGGSFIDPAVVELLVSQQGNKASSSLARLTERETEILAGIATGKSNVAIGEQLFIGHRAVEKHINSIFAKLDLFDDPDANRRVRAVLMYLQGAA</sequence>